<dbReference type="OrthoDB" id="9809920at2"/>
<dbReference type="InterPro" id="IPR046826">
    <property type="entry name" value="PDH_N"/>
</dbReference>
<dbReference type="Gene3D" id="1.10.3660.10">
    <property type="entry name" value="6-phosphogluconate dehydrogenase C-terminal like domain"/>
    <property type="match status" value="1"/>
</dbReference>
<dbReference type="GO" id="GO:0006571">
    <property type="term" value="P:tyrosine biosynthetic process"/>
    <property type="evidence" value="ECO:0007669"/>
    <property type="project" value="UniProtKB-KW"/>
</dbReference>
<protein>
    <recommendedName>
        <fullName evidence="3">prephenate dehydrogenase</fullName>
        <ecNumber evidence="3">1.3.1.12</ecNumber>
    </recommendedName>
</protein>
<dbReference type="EC" id="1.3.1.12" evidence="3"/>
<reference evidence="11 12" key="1">
    <citation type="submission" date="2016-10" db="EMBL/GenBank/DDBJ databases">
        <authorList>
            <person name="de Groot N.N."/>
        </authorList>
    </citation>
    <scope>NUCLEOTIDE SEQUENCE [LARGE SCALE GENOMIC DNA]</scope>
    <source>
        <strain evidence="11 12">Nm13</strain>
    </source>
</reference>
<dbReference type="InterPro" id="IPR046825">
    <property type="entry name" value="PDH_C"/>
</dbReference>
<dbReference type="GO" id="GO:0004665">
    <property type="term" value="F:prephenate dehydrogenase (NADP+) activity"/>
    <property type="evidence" value="ECO:0007669"/>
    <property type="project" value="InterPro"/>
</dbReference>
<dbReference type="SUPFAM" id="SSF48179">
    <property type="entry name" value="6-phosphogluconate dehydrogenase C-terminal domain-like"/>
    <property type="match status" value="1"/>
</dbReference>
<dbReference type="Pfam" id="PF02153">
    <property type="entry name" value="PDH_N"/>
    <property type="match status" value="1"/>
</dbReference>
<dbReference type="FunFam" id="3.40.50.720:FF:000208">
    <property type="entry name" value="Prephenate dehydrogenase"/>
    <property type="match status" value="1"/>
</dbReference>
<dbReference type="Gene3D" id="3.40.50.720">
    <property type="entry name" value="NAD(P)-binding Rossmann-like Domain"/>
    <property type="match status" value="1"/>
</dbReference>
<evidence type="ECO:0000313" key="11">
    <source>
        <dbReference type="EMBL" id="SEF76450.1"/>
    </source>
</evidence>
<dbReference type="InterPro" id="IPR036291">
    <property type="entry name" value="NAD(P)-bd_dom_sf"/>
</dbReference>
<comment type="catalytic activity">
    <reaction evidence="9">
        <text>prephenate + NAD(+) = 3-(4-hydroxyphenyl)pyruvate + CO2 + NADH</text>
        <dbReference type="Rhea" id="RHEA:13869"/>
        <dbReference type="ChEBI" id="CHEBI:16526"/>
        <dbReference type="ChEBI" id="CHEBI:29934"/>
        <dbReference type="ChEBI" id="CHEBI:36242"/>
        <dbReference type="ChEBI" id="CHEBI:57540"/>
        <dbReference type="ChEBI" id="CHEBI:57945"/>
        <dbReference type="EC" id="1.3.1.12"/>
    </reaction>
</comment>
<keyword evidence="8" id="KW-0057">Aromatic amino acid biosynthesis</keyword>
<evidence type="ECO:0000256" key="4">
    <source>
        <dbReference type="ARBA" id="ARBA00022498"/>
    </source>
</evidence>
<keyword evidence="4" id="KW-0827">Tyrosine biosynthesis</keyword>
<dbReference type="Pfam" id="PF20463">
    <property type="entry name" value="PDH_C"/>
    <property type="match status" value="1"/>
</dbReference>
<dbReference type="AlphaFoldDB" id="A0A1H5UN63"/>
<dbReference type="GO" id="GO:0070403">
    <property type="term" value="F:NAD+ binding"/>
    <property type="evidence" value="ECO:0007669"/>
    <property type="project" value="InterPro"/>
</dbReference>
<dbReference type="InterPro" id="IPR003099">
    <property type="entry name" value="Prephen_DH"/>
</dbReference>
<comment type="similarity">
    <text evidence="2">Belongs to the prephenate/arogenate dehydrogenase family.</text>
</comment>
<evidence type="ECO:0000256" key="3">
    <source>
        <dbReference type="ARBA" id="ARBA00012068"/>
    </source>
</evidence>
<dbReference type="EMBL" id="FNUX01000008">
    <property type="protein sequence ID" value="SEF76450.1"/>
    <property type="molecule type" value="Genomic_DNA"/>
</dbReference>
<keyword evidence="7" id="KW-0520">NAD</keyword>
<dbReference type="FunFam" id="1.10.3660.10:FF:000003">
    <property type="entry name" value="Prephenate dehydrogenase"/>
    <property type="match status" value="1"/>
</dbReference>
<sequence length="297" mass="32695">MTQTTALNKLVIIGVGLIGGSFAQALRSAGMVKHIVGVGRSRKNMQYAVELGVIDEIASDIASALHHADLVFLAMPVGQTKYIMEKIAPHLQAHTIVTDAGSTKQDVIAAARHYLSIQSRHHFVPGHPIAGAEQSGVQAAHPDLYLNKHVVLTPLPETGTDAIERVRQLWQICGAQVSLMPANEHDQVLAATSHLPHILAFTLMNHLSSTDQPENMLRFAGSGFRDFTRIASSSPEMWRDICLANRDALLEQIDAYQDELNSLREMLKNNDSGALEQAFSEAREIRDRWSKNKDLMI</sequence>
<evidence type="ECO:0000256" key="8">
    <source>
        <dbReference type="ARBA" id="ARBA00023141"/>
    </source>
</evidence>
<name>A0A1H5UN63_9PROT</name>
<dbReference type="RefSeq" id="WP_103966265.1">
    <property type="nucleotide sequence ID" value="NZ_FNUX01000008.1"/>
</dbReference>
<evidence type="ECO:0000256" key="9">
    <source>
        <dbReference type="ARBA" id="ARBA00049260"/>
    </source>
</evidence>
<dbReference type="PROSITE" id="PS51176">
    <property type="entry name" value="PDH_ADH"/>
    <property type="match status" value="1"/>
</dbReference>
<evidence type="ECO:0000256" key="2">
    <source>
        <dbReference type="ARBA" id="ARBA00007964"/>
    </source>
</evidence>
<evidence type="ECO:0000259" key="10">
    <source>
        <dbReference type="PROSITE" id="PS51176"/>
    </source>
</evidence>
<keyword evidence="6" id="KW-0560">Oxidoreductase</keyword>
<dbReference type="Proteomes" id="UP000236753">
    <property type="component" value="Unassembled WGS sequence"/>
</dbReference>
<dbReference type="InterPro" id="IPR008927">
    <property type="entry name" value="6-PGluconate_DH-like_C_sf"/>
</dbReference>
<dbReference type="PANTHER" id="PTHR21363:SF0">
    <property type="entry name" value="PREPHENATE DEHYDROGENASE [NADP(+)]"/>
    <property type="match status" value="1"/>
</dbReference>
<evidence type="ECO:0000256" key="7">
    <source>
        <dbReference type="ARBA" id="ARBA00023027"/>
    </source>
</evidence>
<gene>
    <name evidence="11" type="ORF">SAMN05216334_10898</name>
</gene>
<keyword evidence="5" id="KW-0028">Amino-acid biosynthesis</keyword>
<dbReference type="InterPro" id="IPR050812">
    <property type="entry name" value="Preph/Arog_dehydrog"/>
</dbReference>
<organism evidence="11 12">
    <name type="scientific">Nitrosomonas ureae</name>
    <dbReference type="NCBI Taxonomy" id="44577"/>
    <lineage>
        <taxon>Bacteria</taxon>
        <taxon>Pseudomonadati</taxon>
        <taxon>Pseudomonadota</taxon>
        <taxon>Betaproteobacteria</taxon>
        <taxon>Nitrosomonadales</taxon>
        <taxon>Nitrosomonadaceae</taxon>
        <taxon>Nitrosomonas</taxon>
    </lineage>
</organism>
<evidence type="ECO:0000256" key="1">
    <source>
        <dbReference type="ARBA" id="ARBA00005067"/>
    </source>
</evidence>
<evidence type="ECO:0000256" key="5">
    <source>
        <dbReference type="ARBA" id="ARBA00022605"/>
    </source>
</evidence>
<feature type="domain" description="Prephenate/arogenate dehydrogenase" evidence="10">
    <location>
        <begin position="8"/>
        <end position="297"/>
    </location>
</feature>
<dbReference type="SUPFAM" id="SSF51735">
    <property type="entry name" value="NAD(P)-binding Rossmann-fold domains"/>
    <property type="match status" value="1"/>
</dbReference>
<comment type="pathway">
    <text evidence="1">Amino-acid biosynthesis; L-tyrosine biosynthesis; (4-hydroxyphenyl)pyruvate from prephenate (NAD(+) route): step 1/1.</text>
</comment>
<dbReference type="PANTHER" id="PTHR21363">
    <property type="entry name" value="PREPHENATE DEHYDROGENASE"/>
    <property type="match status" value="1"/>
</dbReference>
<evidence type="ECO:0000256" key="6">
    <source>
        <dbReference type="ARBA" id="ARBA00023002"/>
    </source>
</evidence>
<proteinExistence type="inferred from homology"/>
<evidence type="ECO:0000313" key="12">
    <source>
        <dbReference type="Proteomes" id="UP000236753"/>
    </source>
</evidence>
<dbReference type="GO" id="GO:0008977">
    <property type="term" value="F:prephenate dehydrogenase (NAD+) activity"/>
    <property type="evidence" value="ECO:0007669"/>
    <property type="project" value="UniProtKB-EC"/>
</dbReference>
<accession>A0A1H5UN63</accession>